<dbReference type="HOGENOM" id="CLU_2601345_0_0_10"/>
<dbReference type="EMBL" id="JH651379">
    <property type="protein sequence ID" value="EIJ38057.1"/>
    <property type="molecule type" value="Genomic_DNA"/>
</dbReference>
<organism evidence="1 2">
    <name type="scientific">Galbibacter orientalis DSM 19592</name>
    <dbReference type="NCBI Taxonomy" id="926559"/>
    <lineage>
        <taxon>Bacteria</taxon>
        <taxon>Pseudomonadati</taxon>
        <taxon>Bacteroidota</taxon>
        <taxon>Flavobacteriia</taxon>
        <taxon>Flavobacteriales</taxon>
        <taxon>Flavobacteriaceae</taxon>
        <taxon>Galbibacter</taxon>
    </lineage>
</organism>
<sequence length="79" mass="9471">MTVVEKDADVSYFYSMTEEEKKDNNTSSELKELKELPYPKEEGFYISQIITKRKNYHYFVKHHYSQVMDVIIPPPEYIS</sequence>
<dbReference type="AlphaFoldDB" id="I3C364"/>
<accession>I3C364</accession>
<evidence type="ECO:0000313" key="2">
    <source>
        <dbReference type="Proteomes" id="UP000004690"/>
    </source>
</evidence>
<protein>
    <submittedName>
        <fullName evidence="1">Uncharacterized protein</fullName>
    </submittedName>
</protein>
<gene>
    <name evidence="1" type="ORF">JoomaDRAFT_1036</name>
</gene>
<evidence type="ECO:0000313" key="1">
    <source>
        <dbReference type="EMBL" id="EIJ38057.1"/>
    </source>
</evidence>
<dbReference type="STRING" id="926559.JoomaDRAFT_1036"/>
<reference evidence="1 2" key="1">
    <citation type="submission" date="2012-02" db="EMBL/GenBank/DDBJ databases">
        <title>Improved High-Quality Draft genome of Joostella marina DSM 19592.</title>
        <authorList>
            <consortium name="US DOE Joint Genome Institute (JGI-PGF)"/>
            <person name="Lucas S."/>
            <person name="Copeland A."/>
            <person name="Lapidus A."/>
            <person name="Bruce D."/>
            <person name="Goodwin L."/>
            <person name="Pitluck S."/>
            <person name="Peters L."/>
            <person name="Chertkov O."/>
            <person name="Ovchinnikova G."/>
            <person name="Kyrpides N."/>
            <person name="Mavromatis K."/>
            <person name="Detter J.C."/>
            <person name="Han C."/>
            <person name="Land M."/>
            <person name="Hauser L."/>
            <person name="Markowitz V."/>
            <person name="Cheng J.-F."/>
            <person name="Hugenholtz P."/>
            <person name="Woyke T."/>
            <person name="Wu D."/>
            <person name="Tindall B."/>
            <person name="Brambilla E."/>
            <person name="Klenk H.-P."/>
            <person name="Eisen J.A."/>
        </authorList>
    </citation>
    <scope>NUCLEOTIDE SEQUENCE [LARGE SCALE GENOMIC DNA]</scope>
    <source>
        <strain evidence="1 2">DSM 19592</strain>
    </source>
</reference>
<dbReference type="OrthoDB" id="839726at2"/>
<proteinExistence type="predicted"/>
<dbReference type="Proteomes" id="UP000004690">
    <property type="component" value="Unassembled WGS sequence"/>
</dbReference>
<keyword evidence="2" id="KW-1185">Reference proteome</keyword>
<name>I3C364_9FLAO</name>
<dbReference type="RefSeq" id="WP_008611153.1">
    <property type="nucleotide sequence ID" value="NZ_JH651379.1"/>
</dbReference>